<dbReference type="RefSeq" id="WP_262395792.1">
    <property type="nucleotide sequence ID" value="NZ_JACRTD010000008.1"/>
</dbReference>
<accession>A0A926ET88</accession>
<proteinExistence type="predicted"/>
<organism evidence="1 2">
    <name type="scientific">Youxingia wuxianensis</name>
    <dbReference type="NCBI Taxonomy" id="2763678"/>
    <lineage>
        <taxon>Bacteria</taxon>
        <taxon>Bacillati</taxon>
        <taxon>Bacillota</taxon>
        <taxon>Clostridia</taxon>
        <taxon>Eubacteriales</taxon>
        <taxon>Oscillospiraceae</taxon>
        <taxon>Youxingia</taxon>
    </lineage>
</organism>
<keyword evidence="2" id="KW-1185">Reference proteome</keyword>
<sequence>MKNAYAVKLQERKRAEVYQNTKEGFEFGLNLCAVALNNKFGFGNDRLAVLETEIERILEEEFGGDVETASYGLARRIAQIRGKNHNC</sequence>
<dbReference type="EMBL" id="JACRTD010000008">
    <property type="protein sequence ID" value="MBC8586069.1"/>
    <property type="molecule type" value="Genomic_DNA"/>
</dbReference>
<gene>
    <name evidence="1" type="ORF">H8705_10795</name>
</gene>
<reference evidence="1" key="1">
    <citation type="submission" date="2020-08" db="EMBL/GenBank/DDBJ databases">
        <title>Genome public.</title>
        <authorList>
            <person name="Liu C."/>
            <person name="Sun Q."/>
        </authorList>
    </citation>
    <scope>NUCLEOTIDE SEQUENCE</scope>
    <source>
        <strain evidence="1">NSJ-64</strain>
    </source>
</reference>
<evidence type="ECO:0000313" key="1">
    <source>
        <dbReference type="EMBL" id="MBC8586069.1"/>
    </source>
</evidence>
<dbReference type="Proteomes" id="UP000623678">
    <property type="component" value="Unassembled WGS sequence"/>
</dbReference>
<protein>
    <submittedName>
        <fullName evidence="1">Uncharacterized protein</fullName>
    </submittedName>
</protein>
<dbReference type="AlphaFoldDB" id="A0A926ET88"/>
<name>A0A926ET88_9FIRM</name>
<comment type="caution">
    <text evidence="1">The sequence shown here is derived from an EMBL/GenBank/DDBJ whole genome shotgun (WGS) entry which is preliminary data.</text>
</comment>
<evidence type="ECO:0000313" key="2">
    <source>
        <dbReference type="Proteomes" id="UP000623678"/>
    </source>
</evidence>